<dbReference type="AlphaFoldDB" id="A0AAV4JZA9"/>
<evidence type="ECO:0000313" key="2">
    <source>
        <dbReference type="EMBL" id="GFS26262.1"/>
    </source>
</evidence>
<proteinExistence type="predicted"/>
<reference evidence="2 3" key="1">
    <citation type="journal article" date="2021" name="Elife">
        <title>Chloroplast acquisition without the gene transfer in kleptoplastic sea slugs, Plakobranchus ocellatus.</title>
        <authorList>
            <person name="Maeda T."/>
            <person name="Takahashi S."/>
            <person name="Yoshida T."/>
            <person name="Shimamura S."/>
            <person name="Takaki Y."/>
            <person name="Nagai Y."/>
            <person name="Toyoda A."/>
            <person name="Suzuki Y."/>
            <person name="Arimoto A."/>
            <person name="Ishii H."/>
            <person name="Satoh N."/>
            <person name="Nishiyama T."/>
            <person name="Hasebe M."/>
            <person name="Maruyama T."/>
            <person name="Minagawa J."/>
            <person name="Obokata J."/>
            <person name="Shigenobu S."/>
        </authorList>
    </citation>
    <scope>NUCLEOTIDE SEQUENCE [LARGE SCALE GENOMIC DNA]</scope>
</reference>
<organism evidence="2 3">
    <name type="scientific">Elysia marginata</name>
    <dbReference type="NCBI Taxonomy" id="1093978"/>
    <lineage>
        <taxon>Eukaryota</taxon>
        <taxon>Metazoa</taxon>
        <taxon>Spiralia</taxon>
        <taxon>Lophotrochozoa</taxon>
        <taxon>Mollusca</taxon>
        <taxon>Gastropoda</taxon>
        <taxon>Heterobranchia</taxon>
        <taxon>Euthyneura</taxon>
        <taxon>Panpulmonata</taxon>
        <taxon>Sacoglossa</taxon>
        <taxon>Placobranchoidea</taxon>
        <taxon>Plakobranchidae</taxon>
        <taxon>Elysia</taxon>
    </lineage>
</organism>
<evidence type="ECO:0000313" key="3">
    <source>
        <dbReference type="Proteomes" id="UP000762676"/>
    </source>
</evidence>
<dbReference type="EMBL" id="BMAT01010402">
    <property type="protein sequence ID" value="GFS26262.1"/>
    <property type="molecule type" value="Genomic_DNA"/>
</dbReference>
<name>A0AAV4JZA9_9GAST</name>
<protein>
    <submittedName>
        <fullName evidence="2">Uncharacterized protein</fullName>
    </submittedName>
</protein>
<comment type="caution">
    <text evidence="2">The sequence shown here is derived from an EMBL/GenBank/DDBJ whole genome shotgun (WGS) entry which is preliminary data.</text>
</comment>
<gene>
    <name evidence="2" type="ORF">ElyMa_005208100</name>
</gene>
<dbReference type="Proteomes" id="UP000762676">
    <property type="component" value="Unassembled WGS sequence"/>
</dbReference>
<feature type="signal peptide" evidence="1">
    <location>
        <begin position="1"/>
        <end position="19"/>
    </location>
</feature>
<feature type="chain" id="PRO_5043427827" evidence="1">
    <location>
        <begin position="20"/>
        <end position="420"/>
    </location>
</feature>
<keyword evidence="1" id="KW-0732">Signal</keyword>
<evidence type="ECO:0000256" key="1">
    <source>
        <dbReference type="SAM" id="SignalP"/>
    </source>
</evidence>
<accession>A0AAV4JZA9</accession>
<keyword evidence="3" id="KW-1185">Reference proteome</keyword>
<sequence>MKHLATVFLALYLFGVVGGHGIVSRIIGSIRYRPPVPQRPVLHKCNWCAENAVCVDNSYCRCVSLSYTGDPYFLCYRHSVYDMCQLCDDPLLTTENKENTSLTYFSNTLMMDKVVFRSRNQGTCRVRVVVNSFRLAGKSYPRCVLVNINLKNRSGYNTCTFIYKVCGYSQPDGTLRWQIFKGFASKYGRVSLTLWRTISSGSTRDCPYTICGCPTYFHVTKAKILTLRVTCCSLKLGFRPFVKSYEWLKTGVFILTGKTRSHPSSQQPWLLKNFNICLRPGITLRALTTKLGLPDHKDAMSFLALTNMPLDLLALSPEQIGMSNALSKCSTVERQKLFNYADFMFTSHPFIHAVCDRTTGFLEIMKVVKSAADWYCEENVQSCRSIISVINSSAKGLLSRPEKFPKLALFVTNNCTSTAQ</sequence>